<feature type="domain" description="CCHC-type" evidence="3">
    <location>
        <begin position="1026"/>
        <end position="1041"/>
    </location>
</feature>
<dbReference type="Proteomes" id="UP001151760">
    <property type="component" value="Unassembled WGS sequence"/>
</dbReference>
<evidence type="ECO:0000313" key="5">
    <source>
        <dbReference type="Proteomes" id="UP001151760"/>
    </source>
</evidence>
<accession>A0ABQ5IRM7</accession>
<evidence type="ECO:0000256" key="2">
    <source>
        <dbReference type="SAM" id="MobiDB-lite"/>
    </source>
</evidence>
<dbReference type="GO" id="GO:0003964">
    <property type="term" value="F:RNA-directed DNA polymerase activity"/>
    <property type="evidence" value="ECO:0007669"/>
    <property type="project" value="UniProtKB-KW"/>
</dbReference>
<dbReference type="Pfam" id="PF00098">
    <property type="entry name" value="zf-CCHC"/>
    <property type="match status" value="1"/>
</dbReference>
<dbReference type="PROSITE" id="PS50158">
    <property type="entry name" value="ZF_CCHC"/>
    <property type="match status" value="2"/>
</dbReference>
<feature type="non-terminal residue" evidence="4">
    <location>
        <position position="1"/>
    </location>
</feature>
<keyword evidence="5" id="KW-1185">Reference proteome</keyword>
<evidence type="ECO:0000256" key="1">
    <source>
        <dbReference type="PROSITE-ProRule" id="PRU00047"/>
    </source>
</evidence>
<name>A0ABQ5IRM7_9ASTR</name>
<keyword evidence="1" id="KW-0862">Zinc</keyword>
<dbReference type="Pfam" id="PF19259">
    <property type="entry name" value="Ty3_capsid"/>
    <property type="match status" value="1"/>
</dbReference>
<dbReference type="InterPro" id="IPR001878">
    <property type="entry name" value="Znf_CCHC"/>
</dbReference>
<dbReference type="PANTHER" id="PTHR48462:SF1">
    <property type="entry name" value="PROTEIN, PUTATIVE-RELATED"/>
    <property type="match status" value="1"/>
</dbReference>
<dbReference type="InterPro" id="IPR036875">
    <property type="entry name" value="Znf_CCHC_sf"/>
</dbReference>
<comment type="caution">
    <text evidence="4">The sequence shown here is derived from an EMBL/GenBank/DDBJ whole genome shotgun (WGS) entry which is preliminary data.</text>
</comment>
<evidence type="ECO:0000259" key="3">
    <source>
        <dbReference type="PROSITE" id="PS50158"/>
    </source>
</evidence>
<dbReference type="SUPFAM" id="SSF57756">
    <property type="entry name" value="Retrovirus zinc finger-like domains"/>
    <property type="match status" value="1"/>
</dbReference>
<feature type="compositionally biased region" description="Basic and acidic residues" evidence="2">
    <location>
        <begin position="946"/>
        <end position="957"/>
    </location>
</feature>
<reference evidence="4" key="2">
    <citation type="submission" date="2022-01" db="EMBL/GenBank/DDBJ databases">
        <authorList>
            <person name="Yamashiro T."/>
            <person name="Shiraishi A."/>
            <person name="Satake H."/>
            <person name="Nakayama K."/>
        </authorList>
    </citation>
    <scope>NUCLEOTIDE SEQUENCE</scope>
</reference>
<dbReference type="SMART" id="SM00343">
    <property type="entry name" value="ZnF_C2HC"/>
    <property type="match status" value="2"/>
</dbReference>
<keyword evidence="1" id="KW-0863">Zinc-finger</keyword>
<feature type="compositionally biased region" description="Low complexity" evidence="2">
    <location>
        <begin position="958"/>
        <end position="986"/>
    </location>
</feature>
<dbReference type="InterPro" id="IPR021109">
    <property type="entry name" value="Peptidase_aspartic_dom_sf"/>
</dbReference>
<dbReference type="CDD" id="cd00303">
    <property type="entry name" value="retropepsin_like"/>
    <property type="match status" value="1"/>
</dbReference>
<dbReference type="Pfam" id="PF08284">
    <property type="entry name" value="RVP_2"/>
    <property type="match status" value="1"/>
</dbReference>
<dbReference type="Gene3D" id="4.10.60.10">
    <property type="entry name" value="Zinc finger, CCHC-type"/>
    <property type="match status" value="1"/>
</dbReference>
<dbReference type="InterPro" id="IPR045358">
    <property type="entry name" value="Ty3_capsid"/>
</dbReference>
<proteinExistence type="predicted"/>
<feature type="region of interest" description="Disordered" evidence="2">
    <location>
        <begin position="939"/>
        <end position="989"/>
    </location>
</feature>
<gene>
    <name evidence="4" type="ORF">Tco_1113203</name>
</gene>
<dbReference type="EMBL" id="BQNB010021099">
    <property type="protein sequence ID" value="GJU02865.1"/>
    <property type="molecule type" value="Genomic_DNA"/>
</dbReference>
<keyword evidence="1" id="KW-0479">Metal-binding</keyword>
<keyword evidence="4" id="KW-0695">RNA-directed DNA polymerase</keyword>
<organism evidence="4 5">
    <name type="scientific">Tanacetum coccineum</name>
    <dbReference type="NCBI Taxonomy" id="301880"/>
    <lineage>
        <taxon>Eukaryota</taxon>
        <taxon>Viridiplantae</taxon>
        <taxon>Streptophyta</taxon>
        <taxon>Embryophyta</taxon>
        <taxon>Tracheophyta</taxon>
        <taxon>Spermatophyta</taxon>
        <taxon>Magnoliopsida</taxon>
        <taxon>eudicotyledons</taxon>
        <taxon>Gunneridae</taxon>
        <taxon>Pentapetalae</taxon>
        <taxon>asterids</taxon>
        <taxon>campanulids</taxon>
        <taxon>Asterales</taxon>
        <taxon>Asteraceae</taxon>
        <taxon>Asteroideae</taxon>
        <taxon>Anthemideae</taxon>
        <taxon>Anthemidinae</taxon>
        <taxon>Tanacetum</taxon>
    </lineage>
</organism>
<reference evidence="4" key="1">
    <citation type="journal article" date="2022" name="Int. J. Mol. Sci.">
        <title>Draft Genome of Tanacetum Coccineum: Genomic Comparison of Closely Related Tanacetum-Family Plants.</title>
        <authorList>
            <person name="Yamashiro T."/>
            <person name="Shiraishi A."/>
            <person name="Nakayama K."/>
            <person name="Satake H."/>
        </authorList>
    </citation>
    <scope>NUCLEOTIDE SEQUENCE</scope>
</reference>
<evidence type="ECO:0000313" key="4">
    <source>
        <dbReference type="EMBL" id="GJU02865.1"/>
    </source>
</evidence>
<sequence length="1213" mass="136193">AWYIEFDTIVGDTLVVRNALELIMKDGPRYSLHLNVDKIKVFLPKEDPRRSLEGVFPPNISHPLHCVKLLGGPASMDFDFSSELVMKRMTKTIGLIDLLRLMILNLNVLLTWLSVLPIELIETVFRLGFGDWQWMLTHLPFAFKGLGNKATTSEGKLVLVDDDGKPFENVDYPGNTSSEDVVELVDNEIASYLASKPIRVGYGPNSLLEQLRESLVDYEYDPYDDDMYKGREIPKNIEIVCDNLDIKSAGLQAKLLRVSSIVAFRPTFDNALCVFNTSKETDLLSNPSEIVAPKLMKKLADIYFTRVIDTAESTFSLSPRNMALWKSQMECHISDWLRVVPIYGLGDIYKDHAVSCAGIIGIKHRHNVVRNTLVDICYRSGISAGLDVCVDLTGSSPLTQTGMANFVLGHAVIDARQRKCVKYEAKCAAIGYGFLHFSFFYFGELEEDAITLLKWIQKFSITQDIRHVLLSISLVGLVLLTHTLWTKCRHGNGSDFMSPPDGGDGVVRFLLYDLVKPQVSPYDRVNDGVSELHGGFTLVLLDSLFSKGLRTVKSLPPSVLLRETLAEFSPTFLDVDDDDLDLGERNIKQCRRRICDGHYTAAIRVLSSSCVAPYGEATLEDLKTKHHFHPAPSLPHIPTDHHHLLASSTMVLDRIKSFPRGTSCGWDGLRAQHLMDCLSGAVVAVSDELVSSIAQMIVTFCIFSSFTTIMPPRRLKKKSIKRLVEKRVAKAIEEYEKSRANLDSAGSSGGNPGNAGGTMNVHGCSHKTFMNGKPHTFNGTEGVVGLRRWIEKVEQVFETCKCAEEDKVMFAASTFEGRALTWWNGNVHTLGLVNANHIPWTEFKTMMTTEYCPATEIQRMEQELWTLTLKGDDIEAYNNRFHELALMCPELVPTEKKKIERYTRGFPERIKGNITSSKPATLHDAINMARELVEQAVQGKATRIGESNKRKWEDHQRNTNNNNNNPNNSNNNNNRNRNINYPQQQNRRQETIRAYAAAPVEGKVYARNLTKCNRCNLHHHGPCPPKCRRCQRMGHMEKDCRARLPSAGDDFLQNMTCFSCGKKGHYKNKCSKAGNQQNEGARARAYVVLKNPFVSSAFTPFIDIAPTALNTSYEVKLADGKVVSTNTVLRGCILALYNHIFKIDLLLTRLGSFDVIIGMDWLSYHWAVIDCYETMVRIPLPNGEILEVQGERPEKDPGSLACIKADEKKLDNI</sequence>
<dbReference type="Gene3D" id="2.40.70.10">
    <property type="entry name" value="Acid Proteases"/>
    <property type="match status" value="1"/>
</dbReference>
<keyword evidence="4" id="KW-0548">Nucleotidyltransferase</keyword>
<keyword evidence="4" id="KW-0808">Transferase</keyword>
<dbReference type="PANTHER" id="PTHR48462">
    <property type="entry name" value="PROTEIN, PUTATIVE-RELATED"/>
    <property type="match status" value="1"/>
</dbReference>
<protein>
    <submittedName>
        <fullName evidence="4">Reverse transcriptase domain-containing protein</fullName>
    </submittedName>
</protein>
<feature type="domain" description="CCHC-type" evidence="3">
    <location>
        <begin position="1057"/>
        <end position="1072"/>
    </location>
</feature>